<dbReference type="RefSeq" id="WP_021705240.1">
    <property type="nucleotide sequence ID" value="NZ_BATJ01000007.1"/>
</dbReference>
<evidence type="ECO:0008006" key="8">
    <source>
        <dbReference type="Google" id="ProtNLM"/>
    </source>
</evidence>
<evidence type="ECO:0000259" key="4">
    <source>
        <dbReference type="Pfam" id="PF07238"/>
    </source>
</evidence>
<evidence type="ECO:0000313" key="7">
    <source>
        <dbReference type="Proteomes" id="UP000016570"/>
    </source>
</evidence>
<evidence type="ECO:0000259" key="5">
    <source>
        <dbReference type="Pfam" id="PF12945"/>
    </source>
</evidence>
<dbReference type="STRING" id="1219065.VPR01S_07_00640"/>
<evidence type="ECO:0000256" key="1">
    <source>
        <dbReference type="ARBA" id="ARBA00022636"/>
    </source>
</evidence>
<protein>
    <recommendedName>
        <fullName evidence="8">PilZ domain-containing protein</fullName>
    </recommendedName>
</protein>
<comment type="caution">
    <text evidence="6">The sequence shown here is derived from an EMBL/GenBank/DDBJ whole genome shotgun (WGS) entry which is preliminary data.</text>
</comment>
<keyword evidence="3" id="KW-0975">Bacterial flagellum</keyword>
<dbReference type="Gene3D" id="2.40.10.220">
    <property type="entry name" value="predicted glycosyltransferase like domains"/>
    <property type="match status" value="1"/>
</dbReference>
<reference evidence="6 7" key="1">
    <citation type="submission" date="2013-09" db="EMBL/GenBank/DDBJ databases">
        <title>Whole genome shotgun sequence of Vibrio proteolyticus NBRC 13287.</title>
        <authorList>
            <person name="Isaki S."/>
            <person name="Hosoyama A."/>
            <person name="Numata M."/>
            <person name="Hashimoto M."/>
            <person name="Hosoyama Y."/>
            <person name="Tsuchikane K."/>
            <person name="Noguchi M."/>
            <person name="Hirakata S."/>
            <person name="Ichikawa N."/>
            <person name="Ohji S."/>
            <person name="Yamazoe A."/>
            <person name="Fujita N."/>
        </authorList>
    </citation>
    <scope>NUCLEOTIDE SEQUENCE [LARGE SCALE GENOMIC DNA]</scope>
    <source>
        <strain evidence="6 7">NBRC 13287</strain>
    </source>
</reference>
<evidence type="ECO:0000256" key="3">
    <source>
        <dbReference type="ARBA" id="ARBA00023143"/>
    </source>
</evidence>
<proteinExistence type="predicted"/>
<sequence>MASVTHSIDKLINLLKPGMRLSAKIEFGPDDEYAFSSQYIGCKPDGYLLIDLPMKAREALLMRKLENVLIVVRGITQTKLGNVIAFKTSILTQTNKPGCLLFLRMPQHFASKPIREHERYNLHIPATLTHNTVSYESHLIDFSVSGCAFFVKGENELETQSMITVDSELNDLLPEDIRYQVVSISRYANGHRLGIKFEPVLEMSDDLRTCLLEKVYELESV</sequence>
<accession>U3A0P7</accession>
<feature type="domain" description="PilZ" evidence="4">
    <location>
        <begin position="114"/>
        <end position="205"/>
    </location>
</feature>
<feature type="domain" description="Type III secretion system flagellar brake protein YcgR PilZN" evidence="5">
    <location>
        <begin position="16"/>
        <end position="106"/>
    </location>
</feature>
<dbReference type="AlphaFoldDB" id="U3A0P7"/>
<dbReference type="InterPro" id="IPR012349">
    <property type="entry name" value="Split_barrel_FMN-bd"/>
</dbReference>
<gene>
    <name evidence="6" type="ORF">VPR01S_07_00640</name>
</gene>
<evidence type="ECO:0000313" key="6">
    <source>
        <dbReference type="EMBL" id="GAD67265.1"/>
    </source>
</evidence>
<dbReference type="SUPFAM" id="SSF141371">
    <property type="entry name" value="PilZ domain-like"/>
    <property type="match status" value="2"/>
</dbReference>
<name>U3A0P7_VIBPR</name>
<evidence type="ECO:0000256" key="2">
    <source>
        <dbReference type="ARBA" id="ARBA00022741"/>
    </source>
</evidence>
<dbReference type="InterPro" id="IPR009926">
    <property type="entry name" value="T3SS_YcgR_PilZN"/>
</dbReference>
<dbReference type="Pfam" id="PF07238">
    <property type="entry name" value="PilZ"/>
    <property type="match status" value="1"/>
</dbReference>
<dbReference type="EMBL" id="BATJ01000007">
    <property type="protein sequence ID" value="GAD67265.1"/>
    <property type="molecule type" value="Genomic_DNA"/>
</dbReference>
<dbReference type="InterPro" id="IPR009875">
    <property type="entry name" value="PilZ_domain"/>
</dbReference>
<dbReference type="eggNOG" id="ENOG5032UNF">
    <property type="taxonomic scope" value="Bacteria"/>
</dbReference>
<keyword evidence="2" id="KW-0547">Nucleotide-binding</keyword>
<keyword evidence="1" id="KW-0973">c-di-GMP</keyword>
<keyword evidence="7" id="KW-1185">Reference proteome</keyword>
<dbReference type="Pfam" id="PF12945">
    <property type="entry name" value="PilZNR"/>
    <property type="match status" value="1"/>
</dbReference>
<dbReference type="GO" id="GO:0035438">
    <property type="term" value="F:cyclic-di-GMP binding"/>
    <property type="evidence" value="ECO:0007669"/>
    <property type="project" value="InterPro"/>
</dbReference>
<organism evidence="6 7">
    <name type="scientific">Vibrio proteolyticus NBRC 13287</name>
    <dbReference type="NCBI Taxonomy" id="1219065"/>
    <lineage>
        <taxon>Bacteria</taxon>
        <taxon>Pseudomonadati</taxon>
        <taxon>Pseudomonadota</taxon>
        <taxon>Gammaproteobacteria</taxon>
        <taxon>Vibrionales</taxon>
        <taxon>Vibrionaceae</taxon>
        <taxon>Vibrio</taxon>
    </lineage>
</organism>
<dbReference type="Gene3D" id="2.30.110.10">
    <property type="entry name" value="Electron Transport, Fmn-binding Protein, Chain A"/>
    <property type="match status" value="1"/>
</dbReference>
<dbReference type="Proteomes" id="UP000016570">
    <property type="component" value="Unassembled WGS sequence"/>
</dbReference>